<evidence type="ECO:0000256" key="1">
    <source>
        <dbReference type="SAM" id="SignalP"/>
    </source>
</evidence>
<reference evidence="2 3" key="1">
    <citation type="submission" date="2021-07" db="EMBL/GenBank/DDBJ databases">
        <title>FDA dAtabase for Regulatory Grade micrObial Sequences (FDA-ARGOS): Supporting development and validation of Infectious Disease Dx tests.</title>
        <authorList>
            <person name="Sproer C."/>
            <person name="Gronow S."/>
            <person name="Severitt S."/>
            <person name="Schroder I."/>
            <person name="Tallon L."/>
            <person name="Sadzewicz L."/>
            <person name="Zhao X."/>
            <person name="Boylan J."/>
            <person name="Ott S."/>
            <person name="Bowen H."/>
            <person name="Vavikolanu K."/>
            <person name="Mehta A."/>
            <person name="Aluvathingal J."/>
            <person name="Nadendla S."/>
            <person name="Lowell S."/>
            <person name="Myers T."/>
            <person name="Yan Y."/>
        </authorList>
    </citation>
    <scope>NUCLEOTIDE SEQUENCE [LARGE SCALE GENOMIC DNA]</scope>
    <source>
        <strain evidence="2 3">FDAARGOS_1401</strain>
    </source>
</reference>
<dbReference type="InterPro" id="IPR010438">
    <property type="entry name" value="Lambda_Bor"/>
</dbReference>
<protein>
    <submittedName>
        <fullName evidence="2">Bor family protein</fullName>
    </submittedName>
</protein>
<sequence>MKKLVFVGLISLLSSGCATQTYLLSNQGNSAPSYNKMQAFFVSGIGQEKQIDATNICGGADKVAKVQTKITFLNGLLGQISYGVYTPRQILVYCK</sequence>
<gene>
    <name evidence="2" type="ORF">I6L31_04680</name>
</gene>
<evidence type="ECO:0000313" key="3">
    <source>
        <dbReference type="Proteomes" id="UP000827069"/>
    </source>
</evidence>
<dbReference type="EMBL" id="CP079898">
    <property type="protein sequence ID" value="QXZ24077.1"/>
    <property type="molecule type" value="Genomic_DNA"/>
</dbReference>
<dbReference type="Pfam" id="PF06291">
    <property type="entry name" value="Lambda_Bor"/>
    <property type="match status" value="1"/>
</dbReference>
<proteinExistence type="predicted"/>
<dbReference type="RefSeq" id="WP_005004884.1">
    <property type="nucleotide sequence ID" value="NZ_CP079898.1"/>
</dbReference>
<keyword evidence="3" id="KW-1185">Reference proteome</keyword>
<name>A0ABD7F731_9GAMM</name>
<feature type="chain" id="PRO_5044823705" evidence="1">
    <location>
        <begin position="19"/>
        <end position="95"/>
    </location>
</feature>
<accession>A0ABD7F731</accession>
<evidence type="ECO:0000313" key="2">
    <source>
        <dbReference type="EMBL" id="QXZ24077.1"/>
    </source>
</evidence>
<keyword evidence="1" id="KW-0732">Signal</keyword>
<feature type="signal peptide" evidence="1">
    <location>
        <begin position="1"/>
        <end position="18"/>
    </location>
</feature>
<dbReference type="AlphaFoldDB" id="A0ABD7F731"/>
<dbReference type="PROSITE" id="PS51257">
    <property type="entry name" value="PROKAR_LIPOPROTEIN"/>
    <property type="match status" value="1"/>
</dbReference>
<dbReference type="Proteomes" id="UP000827069">
    <property type="component" value="Chromosome"/>
</dbReference>
<organism evidence="2 3">
    <name type="scientific">Acinetobacter septicus</name>
    <dbReference type="NCBI Taxonomy" id="465797"/>
    <lineage>
        <taxon>Bacteria</taxon>
        <taxon>Pseudomonadati</taxon>
        <taxon>Pseudomonadota</taxon>
        <taxon>Gammaproteobacteria</taxon>
        <taxon>Moraxellales</taxon>
        <taxon>Moraxellaceae</taxon>
        <taxon>Acinetobacter</taxon>
    </lineage>
</organism>